<evidence type="ECO:0000256" key="9">
    <source>
        <dbReference type="ARBA" id="ARBA00022692"/>
    </source>
</evidence>
<evidence type="ECO:0000256" key="18">
    <source>
        <dbReference type="PROSITE-ProRule" id="PRU00175"/>
    </source>
</evidence>
<evidence type="ECO:0000256" key="7">
    <source>
        <dbReference type="ARBA" id="ARBA00022593"/>
    </source>
</evidence>
<sequence>MTSSALPQFPLAGQPDIVRAYQKDEYYQSLMFDQARELFQWFLGSGRVIRLETELKTLTETIYYILTTLINKPTLGEEYCDILQVVTDPQQQSPSFIRRSILILLKTTSPYLFERIMLLYLRKSNRDVSQENVEKMRNLAQFLIRFNLALFYMSGLYLELSKRFTSIKYIFVARVDQPRPNYKILGIFILIQADHWSHHKTKEEEEIRRLIQDDSDGYPNEQEYEQEEPSFEEDGKYKCTLCLERRRNTTATICGHLFCWSCITECCAANPSASKCPICRQEITLQGLARVYHYDRKNA</sequence>
<evidence type="ECO:0000256" key="13">
    <source>
        <dbReference type="ARBA" id="ARBA00022833"/>
    </source>
</evidence>
<keyword evidence="15" id="KW-1133">Transmembrane helix</keyword>
<evidence type="ECO:0000256" key="4">
    <source>
        <dbReference type="ARBA" id="ARBA00008704"/>
    </source>
</evidence>
<keyword evidence="16" id="KW-0472">Membrane</keyword>
<comment type="subcellular location">
    <subcellularLocation>
        <location evidence="2">Peroxisome membrane</location>
        <topology evidence="2">Multi-pass membrane protein</topology>
    </subcellularLocation>
</comment>
<keyword evidence="14" id="KW-0653">Protein transport</keyword>
<reference evidence="20 21" key="1">
    <citation type="submission" date="2024-03" db="EMBL/GenBank/DDBJ databases">
        <title>The Acrasis kona genome and developmental transcriptomes reveal deep origins of eukaryotic multicellular pathways.</title>
        <authorList>
            <person name="Sheikh S."/>
            <person name="Fu C.-J."/>
            <person name="Brown M.W."/>
            <person name="Baldauf S.L."/>
        </authorList>
    </citation>
    <scope>NUCLEOTIDE SEQUENCE [LARGE SCALE GENOMIC DNA]</scope>
    <source>
        <strain evidence="20 21">ATCC MYA-3509</strain>
    </source>
</reference>
<evidence type="ECO:0000256" key="1">
    <source>
        <dbReference type="ARBA" id="ARBA00000900"/>
    </source>
</evidence>
<gene>
    <name evidence="20" type="ORF">AKO1_009483</name>
</gene>
<evidence type="ECO:0000313" key="21">
    <source>
        <dbReference type="Proteomes" id="UP001431209"/>
    </source>
</evidence>
<evidence type="ECO:0000256" key="10">
    <source>
        <dbReference type="ARBA" id="ARBA00022723"/>
    </source>
</evidence>
<dbReference type="EC" id="2.3.2.27" evidence="5"/>
<comment type="pathway">
    <text evidence="3">Protein modification; protein ubiquitination.</text>
</comment>
<keyword evidence="17" id="KW-0576">Peroxisome</keyword>
<name>A0AAW2ZMF9_9EUKA</name>
<dbReference type="Pfam" id="PF04757">
    <property type="entry name" value="Pex2_Pex12"/>
    <property type="match status" value="1"/>
</dbReference>
<keyword evidence="11 18" id="KW-0863">Zinc-finger</keyword>
<keyword evidence="8" id="KW-0808">Transferase</keyword>
<dbReference type="AlphaFoldDB" id="A0AAW2ZMF9"/>
<evidence type="ECO:0000256" key="12">
    <source>
        <dbReference type="ARBA" id="ARBA00022786"/>
    </source>
</evidence>
<dbReference type="InterPro" id="IPR017907">
    <property type="entry name" value="Znf_RING_CS"/>
</dbReference>
<evidence type="ECO:0000256" key="17">
    <source>
        <dbReference type="ARBA" id="ARBA00023140"/>
    </source>
</evidence>
<keyword evidence="9" id="KW-0812">Transmembrane</keyword>
<dbReference type="GO" id="GO:0061630">
    <property type="term" value="F:ubiquitin protein ligase activity"/>
    <property type="evidence" value="ECO:0007669"/>
    <property type="project" value="UniProtKB-EC"/>
</dbReference>
<evidence type="ECO:0000256" key="5">
    <source>
        <dbReference type="ARBA" id="ARBA00012483"/>
    </source>
</evidence>
<evidence type="ECO:0000256" key="11">
    <source>
        <dbReference type="ARBA" id="ARBA00022771"/>
    </source>
</evidence>
<dbReference type="SMART" id="SM00184">
    <property type="entry name" value="RING"/>
    <property type="match status" value="1"/>
</dbReference>
<dbReference type="InterPro" id="IPR013083">
    <property type="entry name" value="Znf_RING/FYVE/PHD"/>
</dbReference>
<protein>
    <recommendedName>
        <fullName evidence="5">RING-type E3 ubiquitin transferase</fullName>
        <ecNumber evidence="5">2.3.2.27</ecNumber>
    </recommendedName>
</protein>
<dbReference type="CDD" id="cd16527">
    <property type="entry name" value="RING-HC_PEX10"/>
    <property type="match status" value="1"/>
</dbReference>
<keyword evidence="13" id="KW-0862">Zinc</keyword>
<keyword evidence="12" id="KW-0833">Ubl conjugation pathway</keyword>
<evidence type="ECO:0000256" key="2">
    <source>
        <dbReference type="ARBA" id="ARBA00004585"/>
    </source>
</evidence>
<dbReference type="GO" id="GO:0016558">
    <property type="term" value="P:protein import into peroxisome matrix"/>
    <property type="evidence" value="ECO:0007669"/>
    <property type="project" value="InterPro"/>
</dbReference>
<keyword evidence="6" id="KW-0813">Transport</keyword>
<dbReference type="InterPro" id="IPR001841">
    <property type="entry name" value="Znf_RING"/>
</dbReference>
<dbReference type="GO" id="GO:0008270">
    <property type="term" value="F:zinc ion binding"/>
    <property type="evidence" value="ECO:0007669"/>
    <property type="project" value="UniProtKB-KW"/>
</dbReference>
<dbReference type="PROSITE" id="PS00518">
    <property type="entry name" value="ZF_RING_1"/>
    <property type="match status" value="1"/>
</dbReference>
<evidence type="ECO:0000256" key="3">
    <source>
        <dbReference type="ARBA" id="ARBA00004906"/>
    </source>
</evidence>
<dbReference type="InterPro" id="IPR006845">
    <property type="entry name" value="Pex_N"/>
</dbReference>
<dbReference type="Pfam" id="PF13920">
    <property type="entry name" value="zf-C3HC4_3"/>
    <property type="match status" value="1"/>
</dbReference>
<dbReference type="InterPro" id="IPR025654">
    <property type="entry name" value="PEX2/10"/>
</dbReference>
<evidence type="ECO:0000259" key="19">
    <source>
        <dbReference type="PROSITE" id="PS50089"/>
    </source>
</evidence>
<proteinExistence type="inferred from homology"/>
<dbReference type="PROSITE" id="PS50089">
    <property type="entry name" value="ZF_RING_2"/>
    <property type="match status" value="1"/>
</dbReference>
<evidence type="ECO:0000313" key="20">
    <source>
        <dbReference type="EMBL" id="KAL0490467.1"/>
    </source>
</evidence>
<evidence type="ECO:0000256" key="8">
    <source>
        <dbReference type="ARBA" id="ARBA00022679"/>
    </source>
</evidence>
<dbReference type="GO" id="GO:0005778">
    <property type="term" value="C:peroxisomal membrane"/>
    <property type="evidence" value="ECO:0007669"/>
    <property type="project" value="UniProtKB-SubCell"/>
</dbReference>
<comment type="caution">
    <text evidence="20">The sequence shown here is derived from an EMBL/GenBank/DDBJ whole genome shotgun (WGS) entry which is preliminary data.</text>
</comment>
<accession>A0AAW2ZMF9</accession>
<comment type="similarity">
    <text evidence="4">Belongs to the pex2/pex10/pex12 family.</text>
</comment>
<keyword evidence="10" id="KW-0479">Metal-binding</keyword>
<dbReference type="PANTHER" id="PTHR23350">
    <property type="entry name" value="PEROXISOME ASSEMBLY PROTEIN 10"/>
    <property type="match status" value="1"/>
</dbReference>
<evidence type="ECO:0000256" key="14">
    <source>
        <dbReference type="ARBA" id="ARBA00022927"/>
    </source>
</evidence>
<comment type="catalytic activity">
    <reaction evidence="1">
        <text>S-ubiquitinyl-[E2 ubiquitin-conjugating enzyme]-L-cysteine + [acceptor protein]-L-lysine = [E2 ubiquitin-conjugating enzyme]-L-cysteine + N(6)-ubiquitinyl-[acceptor protein]-L-lysine.</text>
        <dbReference type="EC" id="2.3.2.27"/>
    </reaction>
</comment>
<dbReference type="Proteomes" id="UP001431209">
    <property type="component" value="Unassembled WGS sequence"/>
</dbReference>
<evidence type="ECO:0000256" key="16">
    <source>
        <dbReference type="ARBA" id="ARBA00023136"/>
    </source>
</evidence>
<dbReference type="PANTHER" id="PTHR23350:SF0">
    <property type="entry name" value="PEROXISOME BIOGENESIS FACTOR 10"/>
    <property type="match status" value="1"/>
</dbReference>
<feature type="domain" description="RING-type" evidence="19">
    <location>
        <begin position="239"/>
        <end position="280"/>
    </location>
</feature>
<dbReference type="Gene3D" id="3.30.40.10">
    <property type="entry name" value="Zinc/RING finger domain, C3HC4 (zinc finger)"/>
    <property type="match status" value="1"/>
</dbReference>
<evidence type="ECO:0000256" key="15">
    <source>
        <dbReference type="ARBA" id="ARBA00022989"/>
    </source>
</evidence>
<evidence type="ECO:0000256" key="6">
    <source>
        <dbReference type="ARBA" id="ARBA00022448"/>
    </source>
</evidence>
<dbReference type="SUPFAM" id="SSF57850">
    <property type="entry name" value="RING/U-box"/>
    <property type="match status" value="1"/>
</dbReference>
<keyword evidence="7" id="KW-0962">Peroxisome biogenesis</keyword>
<keyword evidence="21" id="KW-1185">Reference proteome</keyword>
<organism evidence="20 21">
    <name type="scientific">Acrasis kona</name>
    <dbReference type="NCBI Taxonomy" id="1008807"/>
    <lineage>
        <taxon>Eukaryota</taxon>
        <taxon>Discoba</taxon>
        <taxon>Heterolobosea</taxon>
        <taxon>Tetramitia</taxon>
        <taxon>Eutetramitia</taxon>
        <taxon>Acrasidae</taxon>
        <taxon>Acrasis</taxon>
    </lineage>
</organism>
<dbReference type="EMBL" id="JAOPGA020001688">
    <property type="protein sequence ID" value="KAL0490467.1"/>
    <property type="molecule type" value="Genomic_DNA"/>
</dbReference>